<dbReference type="KEGG" id="ndv:NDEV_1649"/>
<sequence>MVRLIYDEKTIFVKVNRFNQKFSDIKNEMENPSTQWHSVSSSLRIKRHYS</sequence>
<organism evidence="1 2">
    <name type="scientific">Nitrosotalea devaniterrae</name>
    <dbReference type="NCBI Taxonomy" id="1078905"/>
    <lineage>
        <taxon>Archaea</taxon>
        <taxon>Nitrososphaerota</taxon>
        <taxon>Nitrososphaeria</taxon>
        <taxon>Nitrosotaleales</taxon>
        <taxon>Nitrosotaleaceae</taxon>
        <taxon>Nitrosotalea</taxon>
    </lineage>
</organism>
<proteinExistence type="predicted"/>
<keyword evidence="2" id="KW-1185">Reference proteome</keyword>
<accession>A0A128A4Z5</accession>
<protein>
    <submittedName>
        <fullName evidence="1">Uncharacterized protein</fullName>
    </submittedName>
</protein>
<evidence type="ECO:0000313" key="1">
    <source>
        <dbReference type="EMBL" id="CUR52411.1"/>
    </source>
</evidence>
<gene>
    <name evidence="1" type="ORF">NDEV_1649</name>
</gene>
<name>A0A128A4Z5_9ARCH</name>
<dbReference type="Proteomes" id="UP000196239">
    <property type="component" value="Chromosome 1"/>
</dbReference>
<dbReference type="EMBL" id="LN890280">
    <property type="protein sequence ID" value="CUR52411.1"/>
    <property type="molecule type" value="Genomic_DNA"/>
</dbReference>
<evidence type="ECO:0000313" key="2">
    <source>
        <dbReference type="Proteomes" id="UP000196239"/>
    </source>
</evidence>
<reference evidence="2" key="1">
    <citation type="submission" date="2015-10" db="EMBL/GenBank/DDBJ databases">
        <authorList>
            <person name="Lehtovirta-Morley L.E."/>
            <person name="Vieille C."/>
        </authorList>
    </citation>
    <scope>NUCLEOTIDE SEQUENCE [LARGE SCALE GENOMIC DNA]</scope>
</reference>
<dbReference type="AlphaFoldDB" id="A0A128A4Z5"/>